<dbReference type="EMBL" id="SDIL01000040">
    <property type="protein sequence ID" value="RXK38889.1"/>
    <property type="molecule type" value="Genomic_DNA"/>
</dbReference>
<dbReference type="AlphaFoldDB" id="A0A4Q1BM50"/>
<accession>A0A4Q1BM50</accession>
<dbReference type="InParanoid" id="A0A4Q1BM50"/>
<dbReference type="VEuPathDB" id="FungiDB:TREMEDRAFT_58497"/>
<evidence type="ECO:0000313" key="2">
    <source>
        <dbReference type="Proteomes" id="UP000289152"/>
    </source>
</evidence>
<gene>
    <name evidence="1" type="ORF">M231_03838</name>
</gene>
<reference evidence="1 2" key="1">
    <citation type="submission" date="2016-06" db="EMBL/GenBank/DDBJ databases">
        <title>Evolution of pathogenesis and genome organization in the Tremellales.</title>
        <authorList>
            <person name="Cuomo C."/>
            <person name="Litvintseva A."/>
            <person name="Heitman J."/>
            <person name="Chen Y."/>
            <person name="Sun S."/>
            <person name="Springer D."/>
            <person name="Dromer F."/>
            <person name="Young S."/>
            <person name="Zeng Q."/>
            <person name="Chapman S."/>
            <person name="Gujja S."/>
            <person name="Saif S."/>
            <person name="Birren B."/>
        </authorList>
    </citation>
    <scope>NUCLEOTIDE SEQUENCE [LARGE SCALE GENOMIC DNA]</scope>
    <source>
        <strain evidence="1 2">ATCC 28783</strain>
    </source>
</reference>
<dbReference type="Proteomes" id="UP000289152">
    <property type="component" value="Unassembled WGS sequence"/>
</dbReference>
<evidence type="ECO:0000313" key="1">
    <source>
        <dbReference type="EMBL" id="RXK38889.1"/>
    </source>
</evidence>
<name>A0A4Q1BM50_TREME</name>
<sequence>MATTYGTCSFCGQSLNELPYGLKQNSNNIDISVHTLCAKPLLSAYPVYDDEQAPQTVELIPSRCAKGGTAHASTYSPNTCSVLISRTGENQSVPVVLAYCTEDEAKSVYERGEYLFYSPPMDRETATFNLWDYQGYLSGLHSARTKQTAAPSLPNYFKE</sequence>
<keyword evidence="2" id="KW-1185">Reference proteome</keyword>
<protein>
    <submittedName>
        <fullName evidence="1">Uncharacterized protein</fullName>
    </submittedName>
</protein>
<proteinExistence type="predicted"/>
<organism evidence="1 2">
    <name type="scientific">Tremella mesenterica</name>
    <name type="common">Jelly fungus</name>
    <dbReference type="NCBI Taxonomy" id="5217"/>
    <lineage>
        <taxon>Eukaryota</taxon>
        <taxon>Fungi</taxon>
        <taxon>Dikarya</taxon>
        <taxon>Basidiomycota</taxon>
        <taxon>Agaricomycotina</taxon>
        <taxon>Tremellomycetes</taxon>
        <taxon>Tremellales</taxon>
        <taxon>Tremellaceae</taxon>
        <taxon>Tremella</taxon>
    </lineage>
</organism>
<comment type="caution">
    <text evidence="1">The sequence shown here is derived from an EMBL/GenBank/DDBJ whole genome shotgun (WGS) entry which is preliminary data.</text>
</comment>